<protein>
    <submittedName>
        <fullName evidence="1">Uncharacterized protein</fullName>
    </submittedName>
</protein>
<organism evidence="1 2">
    <name type="scientific">Lysobacter enzymogenes</name>
    <dbReference type="NCBI Taxonomy" id="69"/>
    <lineage>
        <taxon>Bacteria</taxon>
        <taxon>Pseudomonadati</taxon>
        <taxon>Pseudomonadota</taxon>
        <taxon>Gammaproteobacteria</taxon>
        <taxon>Lysobacterales</taxon>
        <taxon>Lysobacteraceae</taxon>
        <taxon>Lysobacter</taxon>
    </lineage>
</organism>
<evidence type="ECO:0000313" key="1">
    <source>
        <dbReference type="EMBL" id="ALN59779.1"/>
    </source>
</evidence>
<dbReference type="Proteomes" id="UP000061569">
    <property type="component" value="Chromosome"/>
</dbReference>
<dbReference type="SUPFAM" id="SSF52540">
    <property type="entry name" value="P-loop containing nucleoside triphosphate hydrolases"/>
    <property type="match status" value="1"/>
</dbReference>
<dbReference type="AlphaFoldDB" id="A0A0S2DMY9"/>
<name>A0A0S2DMY9_LYSEN</name>
<sequence length="251" mass="29015">MLITPDFVFIHMPKTGGTFIARMLQKVYGDTAVETGRKHATCDEIPEAERGKPIVSVMRSPFDRYVSQYHYGWWRTQPQEYCDPATIRADFPRYPDVGFADFVKIANRFFVNVHRGVATGYETPRLPPALAPGWHTEQFVRFYCRDSRQAFAGLTEQALQRGRAQPYEYPVEFLKTETLNDDLADLLARFGVGAAQAEAVRMHERVLPELAHETRERADADDYFDEALRDFVLRKESFLFNRFPEYRAVTA</sequence>
<evidence type="ECO:0000313" key="2">
    <source>
        <dbReference type="Proteomes" id="UP000061569"/>
    </source>
</evidence>
<dbReference type="KEGG" id="lez:GLE_4438"/>
<proteinExistence type="predicted"/>
<dbReference type="PATRIC" id="fig|69.6.peg.4375"/>
<dbReference type="OrthoDB" id="1408331at2"/>
<gene>
    <name evidence="1" type="ORF">GLE_4438</name>
</gene>
<dbReference type="EMBL" id="CP013140">
    <property type="protein sequence ID" value="ALN59779.1"/>
    <property type="molecule type" value="Genomic_DNA"/>
</dbReference>
<accession>A0A0S2DMY9</accession>
<dbReference type="STRING" id="69.GLE_4438"/>
<dbReference type="InterPro" id="IPR027417">
    <property type="entry name" value="P-loop_NTPase"/>
</dbReference>
<reference evidence="1 2" key="1">
    <citation type="submission" date="2015-11" db="EMBL/GenBank/DDBJ databases">
        <title>Genome sequences of Lysobacter enzymogenes strain C3 and Lysobacter antibioticus ATCC 29479.</title>
        <authorList>
            <person name="Kobayashi D.Y."/>
        </authorList>
    </citation>
    <scope>NUCLEOTIDE SEQUENCE [LARGE SCALE GENOMIC DNA]</scope>
    <source>
        <strain evidence="1 2">C3</strain>
    </source>
</reference>
<dbReference type="Gene3D" id="3.40.50.300">
    <property type="entry name" value="P-loop containing nucleotide triphosphate hydrolases"/>
    <property type="match status" value="1"/>
</dbReference>